<reference evidence="2" key="1">
    <citation type="submission" date="2014-11" db="EMBL/GenBank/DDBJ databases">
        <authorList>
            <person name="Amaro Gonzalez C."/>
        </authorList>
    </citation>
    <scope>NUCLEOTIDE SEQUENCE</scope>
</reference>
<evidence type="ECO:0000256" key="1">
    <source>
        <dbReference type="SAM" id="MobiDB-lite"/>
    </source>
</evidence>
<accession>A0A0E9T5I8</accession>
<protein>
    <submittedName>
        <fullName evidence="2">Uncharacterized protein</fullName>
    </submittedName>
</protein>
<name>A0A0E9T5I8_ANGAN</name>
<feature type="compositionally biased region" description="Low complexity" evidence="1">
    <location>
        <begin position="16"/>
        <end position="33"/>
    </location>
</feature>
<dbReference type="AlphaFoldDB" id="A0A0E9T5I8"/>
<sequence>MHNNESTDIPGPPLQNRSVSGSRGRNSVLLQRL</sequence>
<proteinExistence type="predicted"/>
<dbReference type="EMBL" id="GBXM01059860">
    <property type="protein sequence ID" value="JAH48717.1"/>
    <property type="molecule type" value="Transcribed_RNA"/>
</dbReference>
<organism evidence="2">
    <name type="scientific">Anguilla anguilla</name>
    <name type="common">European freshwater eel</name>
    <name type="synonym">Muraena anguilla</name>
    <dbReference type="NCBI Taxonomy" id="7936"/>
    <lineage>
        <taxon>Eukaryota</taxon>
        <taxon>Metazoa</taxon>
        <taxon>Chordata</taxon>
        <taxon>Craniata</taxon>
        <taxon>Vertebrata</taxon>
        <taxon>Euteleostomi</taxon>
        <taxon>Actinopterygii</taxon>
        <taxon>Neopterygii</taxon>
        <taxon>Teleostei</taxon>
        <taxon>Anguilliformes</taxon>
        <taxon>Anguillidae</taxon>
        <taxon>Anguilla</taxon>
    </lineage>
</organism>
<reference evidence="2" key="2">
    <citation type="journal article" date="2015" name="Fish Shellfish Immunol.">
        <title>Early steps in the European eel (Anguilla anguilla)-Vibrio vulnificus interaction in the gills: Role of the RtxA13 toxin.</title>
        <authorList>
            <person name="Callol A."/>
            <person name="Pajuelo D."/>
            <person name="Ebbesson L."/>
            <person name="Teles M."/>
            <person name="MacKenzie S."/>
            <person name="Amaro C."/>
        </authorList>
    </citation>
    <scope>NUCLEOTIDE SEQUENCE</scope>
</reference>
<evidence type="ECO:0000313" key="2">
    <source>
        <dbReference type="EMBL" id="JAH48717.1"/>
    </source>
</evidence>
<feature type="region of interest" description="Disordered" evidence="1">
    <location>
        <begin position="1"/>
        <end position="33"/>
    </location>
</feature>